<proteinExistence type="inferred from homology"/>
<dbReference type="InterPro" id="IPR047055">
    <property type="entry name" value="MotA-like"/>
</dbReference>
<dbReference type="GO" id="GO:0071978">
    <property type="term" value="P:bacterial-type flagellum-dependent swarming motility"/>
    <property type="evidence" value="ECO:0007669"/>
    <property type="project" value="InterPro"/>
</dbReference>
<gene>
    <name evidence="11" type="ORF">CVT23_17255</name>
</gene>
<keyword evidence="6" id="KW-0283">Flagellar rotation</keyword>
<dbReference type="EMBL" id="PHIG01000044">
    <property type="protein sequence ID" value="PJK28447.1"/>
    <property type="molecule type" value="Genomic_DNA"/>
</dbReference>
<dbReference type="GO" id="GO:0005886">
    <property type="term" value="C:plasma membrane"/>
    <property type="evidence" value="ECO:0007669"/>
    <property type="project" value="UniProtKB-SubCell"/>
</dbReference>
<evidence type="ECO:0000256" key="6">
    <source>
        <dbReference type="ARBA" id="ARBA00022779"/>
    </source>
</evidence>
<keyword evidence="12" id="KW-1185">Reference proteome</keyword>
<evidence type="ECO:0000256" key="9">
    <source>
        <dbReference type="SAM" id="Phobius"/>
    </source>
</evidence>
<dbReference type="PROSITE" id="PS01307">
    <property type="entry name" value="MOTA"/>
    <property type="match status" value="1"/>
</dbReference>
<dbReference type="InterPro" id="IPR002898">
    <property type="entry name" value="MotA_ExbB_proton_chnl"/>
</dbReference>
<feature type="transmembrane region" description="Helical" evidence="9">
    <location>
        <begin position="37"/>
        <end position="57"/>
    </location>
</feature>
<keyword evidence="5 9" id="KW-0812">Transmembrane</keyword>
<dbReference type="RefSeq" id="WP_109795739.1">
    <property type="nucleotide sequence ID" value="NZ_PHIG01000044.1"/>
</dbReference>
<accession>A0A2M9FYC0</accession>
<organism evidence="11 12">
    <name type="scientific">Minwuia thermotolerans</name>
    <dbReference type="NCBI Taxonomy" id="2056226"/>
    <lineage>
        <taxon>Bacteria</taxon>
        <taxon>Pseudomonadati</taxon>
        <taxon>Pseudomonadota</taxon>
        <taxon>Alphaproteobacteria</taxon>
        <taxon>Minwuiales</taxon>
        <taxon>Minwuiaceae</taxon>
        <taxon>Minwuia</taxon>
    </lineage>
</organism>
<evidence type="ECO:0000259" key="10">
    <source>
        <dbReference type="Pfam" id="PF01618"/>
    </source>
</evidence>
<sequence>MLSRFDIATALGLLAGFGLLALTVALGDGWANFVNLPSVLIVLGGTAAVTLISFHVGDVLRAVPITLQAIFRRPRDASQAAMMAVRLADEARRKGHLGLPRTLTGVREEPFLRKALELVADDTPTAEIERILENDMVSIAQRERGVVHILRRAAEIAPAMGLIGTLVGLVQMLNRLDNPAEIGPAMALALLTTLYGAVLANMVLHPLATKIERNAADEATLNRLYAAAACSISRKENPRRLETLINSLLPPLKRVRYYAT</sequence>
<keyword evidence="11" id="KW-0969">Cilium</keyword>
<evidence type="ECO:0000256" key="3">
    <source>
        <dbReference type="ARBA" id="ARBA00022448"/>
    </source>
</evidence>
<evidence type="ECO:0000256" key="2">
    <source>
        <dbReference type="ARBA" id="ARBA00008038"/>
    </source>
</evidence>
<evidence type="ECO:0000256" key="5">
    <source>
        <dbReference type="ARBA" id="ARBA00022692"/>
    </source>
</evidence>
<feature type="domain" description="MotA/TolQ/ExbB proton channel" evidence="10">
    <location>
        <begin position="108"/>
        <end position="219"/>
    </location>
</feature>
<dbReference type="PANTHER" id="PTHR30433">
    <property type="entry name" value="CHEMOTAXIS PROTEIN MOTA"/>
    <property type="match status" value="1"/>
</dbReference>
<feature type="transmembrane region" description="Helical" evidence="9">
    <location>
        <begin position="185"/>
        <end position="204"/>
    </location>
</feature>
<keyword evidence="7 9" id="KW-1133">Transmembrane helix</keyword>
<dbReference type="Pfam" id="PF01618">
    <property type="entry name" value="MotA_ExbB"/>
    <property type="match status" value="1"/>
</dbReference>
<feature type="transmembrane region" description="Helical" evidence="9">
    <location>
        <begin position="153"/>
        <end position="173"/>
    </location>
</feature>
<keyword evidence="3" id="KW-0813">Transport</keyword>
<evidence type="ECO:0000256" key="1">
    <source>
        <dbReference type="ARBA" id="ARBA00004651"/>
    </source>
</evidence>
<reference evidence="11 12" key="1">
    <citation type="submission" date="2017-11" db="EMBL/GenBank/DDBJ databases">
        <title>Draft genome sequence of Rhizobiales bacterium SY3-13.</title>
        <authorList>
            <person name="Sun C."/>
        </authorList>
    </citation>
    <scope>NUCLEOTIDE SEQUENCE [LARGE SCALE GENOMIC DNA]</scope>
    <source>
        <strain evidence="11 12">SY3-13</strain>
    </source>
</reference>
<keyword evidence="4" id="KW-1003">Cell membrane</keyword>
<name>A0A2M9FYC0_9PROT</name>
<dbReference type="AlphaFoldDB" id="A0A2M9FYC0"/>
<evidence type="ECO:0000256" key="8">
    <source>
        <dbReference type="ARBA" id="ARBA00023136"/>
    </source>
</evidence>
<dbReference type="Proteomes" id="UP000229498">
    <property type="component" value="Unassembled WGS sequence"/>
</dbReference>
<keyword evidence="11" id="KW-0966">Cell projection</keyword>
<comment type="similarity">
    <text evidence="2">Belongs to the MotA family.</text>
</comment>
<dbReference type="InterPro" id="IPR000540">
    <property type="entry name" value="Flag_MotA_CS"/>
</dbReference>
<dbReference type="PANTHER" id="PTHR30433:SF2">
    <property type="entry name" value="MOTILITY PROTEIN A"/>
    <property type="match status" value="1"/>
</dbReference>
<keyword evidence="11" id="KW-0282">Flagellum</keyword>
<evidence type="ECO:0000313" key="11">
    <source>
        <dbReference type="EMBL" id="PJK28447.1"/>
    </source>
</evidence>
<evidence type="ECO:0000256" key="7">
    <source>
        <dbReference type="ARBA" id="ARBA00022989"/>
    </source>
</evidence>
<evidence type="ECO:0000313" key="12">
    <source>
        <dbReference type="Proteomes" id="UP000229498"/>
    </source>
</evidence>
<evidence type="ECO:0000256" key="4">
    <source>
        <dbReference type="ARBA" id="ARBA00022475"/>
    </source>
</evidence>
<dbReference type="GO" id="GO:0006935">
    <property type="term" value="P:chemotaxis"/>
    <property type="evidence" value="ECO:0007669"/>
    <property type="project" value="InterPro"/>
</dbReference>
<protein>
    <submittedName>
        <fullName evidence="11">Flagellar motor protein MotA</fullName>
    </submittedName>
</protein>
<dbReference type="OrthoDB" id="9806929at2"/>
<comment type="caution">
    <text evidence="11">The sequence shown here is derived from an EMBL/GenBank/DDBJ whole genome shotgun (WGS) entry which is preliminary data.</text>
</comment>
<keyword evidence="8 9" id="KW-0472">Membrane</keyword>
<comment type="subcellular location">
    <subcellularLocation>
        <location evidence="1">Cell membrane</location>
        <topology evidence="1">Multi-pass membrane protein</topology>
    </subcellularLocation>
</comment>